<dbReference type="InterPro" id="IPR050312">
    <property type="entry name" value="IolE/XylAMocC-like"/>
</dbReference>
<protein>
    <recommendedName>
        <fullName evidence="1">Xylose isomerase-like TIM barrel domain-containing protein</fullName>
    </recommendedName>
</protein>
<keyword evidence="3" id="KW-1185">Reference proteome</keyword>
<sequence>MKFAAFSGVFIDYSIQEAMRLTKRLGMDGIEIAGREPHLSAETSLPRVKEMKALADGLGLEIPVIASYAGGFSVMSDREAEKTFAEFQRMLHHAGELGAAQIRVSPGGPNAFLAQDYHYAKAAYWLDRCAAEAKAQQAEIVLEIHNGSLVETVESSLRLLGMLEHDNVGMIHDAGNMYITDTDYGRDSVLKLGDRLFHVHVKDELRIEKAGAPGTFVNLTHRGEESFLQCRLGEGEADHRPLFDALVETGYRNWITLECHAPFPPYERLEHDFHAVKRLLGRS</sequence>
<dbReference type="Gene3D" id="3.20.20.150">
    <property type="entry name" value="Divalent-metal-dependent TIM barrel enzymes"/>
    <property type="match status" value="1"/>
</dbReference>
<organism evidence="2 3">
    <name type="scientific">Paenibacillus cisolokensis</name>
    <dbReference type="NCBI Taxonomy" id="1658519"/>
    <lineage>
        <taxon>Bacteria</taxon>
        <taxon>Bacillati</taxon>
        <taxon>Bacillota</taxon>
        <taxon>Bacilli</taxon>
        <taxon>Bacillales</taxon>
        <taxon>Paenibacillaceae</taxon>
        <taxon>Paenibacillus</taxon>
    </lineage>
</organism>
<dbReference type="PANTHER" id="PTHR12110">
    <property type="entry name" value="HYDROXYPYRUVATE ISOMERASE"/>
    <property type="match status" value="1"/>
</dbReference>
<accession>A0ABQ4NFQ3</accession>
<dbReference type="PANTHER" id="PTHR12110:SF41">
    <property type="entry name" value="INOSOSE DEHYDRATASE"/>
    <property type="match status" value="1"/>
</dbReference>
<proteinExistence type="predicted"/>
<comment type="caution">
    <text evidence="2">The sequence shown here is derived from an EMBL/GenBank/DDBJ whole genome shotgun (WGS) entry which is preliminary data.</text>
</comment>
<reference evidence="2 3" key="1">
    <citation type="submission" date="2021-04" db="EMBL/GenBank/DDBJ databases">
        <title>Draft genome sequence of Paenibacillus cisolokensis, LC2-13A.</title>
        <authorList>
            <person name="Uke A."/>
            <person name="Chhe C."/>
            <person name="Baramee S."/>
            <person name="Kosugi A."/>
        </authorList>
    </citation>
    <scope>NUCLEOTIDE SEQUENCE [LARGE SCALE GENOMIC DNA]</scope>
    <source>
        <strain evidence="2 3">LC2-13A</strain>
    </source>
</reference>
<dbReference type="Proteomes" id="UP000680304">
    <property type="component" value="Unassembled WGS sequence"/>
</dbReference>
<gene>
    <name evidence="2" type="ORF">PACILC2_55790</name>
</gene>
<evidence type="ECO:0000313" key="3">
    <source>
        <dbReference type="Proteomes" id="UP000680304"/>
    </source>
</evidence>
<dbReference type="InterPro" id="IPR036237">
    <property type="entry name" value="Xyl_isomerase-like_sf"/>
</dbReference>
<dbReference type="RefSeq" id="WP_213531693.1">
    <property type="nucleotide sequence ID" value="NZ_BOVJ01000241.1"/>
</dbReference>
<dbReference type="Pfam" id="PF01261">
    <property type="entry name" value="AP_endonuc_2"/>
    <property type="match status" value="1"/>
</dbReference>
<dbReference type="SUPFAM" id="SSF51658">
    <property type="entry name" value="Xylose isomerase-like"/>
    <property type="match status" value="1"/>
</dbReference>
<dbReference type="EMBL" id="BOVJ01000241">
    <property type="protein sequence ID" value="GIQ67011.1"/>
    <property type="molecule type" value="Genomic_DNA"/>
</dbReference>
<feature type="domain" description="Xylose isomerase-like TIM barrel" evidence="1">
    <location>
        <begin position="20"/>
        <end position="262"/>
    </location>
</feature>
<evidence type="ECO:0000313" key="2">
    <source>
        <dbReference type="EMBL" id="GIQ67011.1"/>
    </source>
</evidence>
<evidence type="ECO:0000259" key="1">
    <source>
        <dbReference type="Pfam" id="PF01261"/>
    </source>
</evidence>
<dbReference type="InterPro" id="IPR013022">
    <property type="entry name" value="Xyl_isomerase-like_TIM-brl"/>
</dbReference>
<name>A0ABQ4NFQ3_9BACL</name>